<dbReference type="RefSeq" id="WP_344544778.1">
    <property type="nucleotide sequence ID" value="NZ_BAAATD010000007.1"/>
</dbReference>
<dbReference type="Proteomes" id="UP001501509">
    <property type="component" value="Unassembled WGS sequence"/>
</dbReference>
<dbReference type="EMBL" id="BAAATD010000007">
    <property type="protein sequence ID" value="GAA2610450.1"/>
    <property type="molecule type" value="Genomic_DNA"/>
</dbReference>
<gene>
    <name evidence="2" type="ORF">GCM10010411_51060</name>
</gene>
<reference evidence="3" key="1">
    <citation type="journal article" date="2019" name="Int. J. Syst. Evol. Microbiol.">
        <title>The Global Catalogue of Microorganisms (GCM) 10K type strain sequencing project: providing services to taxonomists for standard genome sequencing and annotation.</title>
        <authorList>
            <consortium name="The Broad Institute Genomics Platform"/>
            <consortium name="The Broad Institute Genome Sequencing Center for Infectious Disease"/>
            <person name="Wu L."/>
            <person name="Ma J."/>
        </authorList>
    </citation>
    <scope>NUCLEOTIDE SEQUENCE [LARGE SCALE GENOMIC DNA]</scope>
    <source>
        <strain evidence="3">JCM 6833</strain>
    </source>
</reference>
<accession>A0ABP6CEF3</accession>
<feature type="chain" id="PRO_5046650381" evidence="1">
    <location>
        <begin position="30"/>
        <end position="278"/>
    </location>
</feature>
<sequence>MTGRSTAWRLLLAAGSGCLVPLFPVDALAAGATAADKGKDAQVVYCLAREQRPRLVEAAASLGVAAPGSGPDRVSVSGRDMDLDAWRKAQPKAFERACAALYAASKENASGGGSPGGLNWVALLTVLLPVAAGAGLTVLTTDWRSARDVGRLRGDALRRATQAHVQAVSDFVRASGAQGGGARPSGEAVTRTRGELDAQLRQIEVLRRRWSAPGRLRSRLADEPLGDALTAGWAGLKDGEHKARADAVGAALRSVQDGAENVARALELPGRPHRQMRA</sequence>
<keyword evidence="1" id="KW-0732">Signal</keyword>
<keyword evidence="3" id="KW-1185">Reference proteome</keyword>
<name>A0ABP6CEF3_9ACTN</name>
<organism evidence="2 3">
    <name type="scientific">Actinomadura fulvescens</name>
    <dbReference type="NCBI Taxonomy" id="46160"/>
    <lineage>
        <taxon>Bacteria</taxon>
        <taxon>Bacillati</taxon>
        <taxon>Actinomycetota</taxon>
        <taxon>Actinomycetes</taxon>
        <taxon>Streptosporangiales</taxon>
        <taxon>Thermomonosporaceae</taxon>
        <taxon>Actinomadura</taxon>
    </lineage>
</organism>
<feature type="signal peptide" evidence="1">
    <location>
        <begin position="1"/>
        <end position="29"/>
    </location>
</feature>
<evidence type="ECO:0000313" key="3">
    <source>
        <dbReference type="Proteomes" id="UP001501509"/>
    </source>
</evidence>
<proteinExistence type="predicted"/>
<protein>
    <submittedName>
        <fullName evidence="2">Uncharacterized protein</fullName>
    </submittedName>
</protein>
<comment type="caution">
    <text evidence="2">The sequence shown here is derived from an EMBL/GenBank/DDBJ whole genome shotgun (WGS) entry which is preliminary data.</text>
</comment>
<evidence type="ECO:0000313" key="2">
    <source>
        <dbReference type="EMBL" id="GAA2610450.1"/>
    </source>
</evidence>
<evidence type="ECO:0000256" key="1">
    <source>
        <dbReference type="SAM" id="SignalP"/>
    </source>
</evidence>